<evidence type="ECO:0000313" key="1">
    <source>
        <dbReference type="EMBL" id="KAK3715131.1"/>
    </source>
</evidence>
<evidence type="ECO:0000313" key="2">
    <source>
        <dbReference type="Proteomes" id="UP001281147"/>
    </source>
</evidence>
<sequence length="211" mass="23382">MSNTVRLYKALDADMIKRPREGTDESRAEAEHIAKTFISHADLWLIFRARACMVLGCSEEPSYVGWAKEAVRIVKLRIETMGGTPGAAGDRLLRECQQTLDDAEQDYEELANEAEEMAKGTCRKKPSSGDGEEQGATVHSTRGSAGGRMEVNQTESKKKKRVRRIHSGHPDTEESRKEFDKAQGCYVLLGAAIDPEYLGIDEEDVSMGDSK</sequence>
<name>A0ACC3NFI1_9PEZI</name>
<proteinExistence type="predicted"/>
<accession>A0ACC3NFI1</accession>
<gene>
    <name evidence="1" type="ORF">LTR37_007341</name>
</gene>
<protein>
    <submittedName>
        <fullName evidence="1">Uncharacterized protein</fullName>
    </submittedName>
</protein>
<dbReference type="Proteomes" id="UP001281147">
    <property type="component" value="Unassembled WGS sequence"/>
</dbReference>
<keyword evidence="2" id="KW-1185">Reference proteome</keyword>
<reference evidence="1" key="1">
    <citation type="submission" date="2023-07" db="EMBL/GenBank/DDBJ databases">
        <title>Black Yeasts Isolated from many extreme environments.</title>
        <authorList>
            <person name="Coleine C."/>
            <person name="Stajich J.E."/>
            <person name="Selbmann L."/>
        </authorList>
    </citation>
    <scope>NUCLEOTIDE SEQUENCE</scope>
    <source>
        <strain evidence="1">CCFEE 5714</strain>
    </source>
</reference>
<comment type="caution">
    <text evidence="1">The sequence shown here is derived from an EMBL/GenBank/DDBJ whole genome shotgun (WGS) entry which is preliminary data.</text>
</comment>
<organism evidence="1 2">
    <name type="scientific">Vermiconidia calcicola</name>
    <dbReference type="NCBI Taxonomy" id="1690605"/>
    <lineage>
        <taxon>Eukaryota</taxon>
        <taxon>Fungi</taxon>
        <taxon>Dikarya</taxon>
        <taxon>Ascomycota</taxon>
        <taxon>Pezizomycotina</taxon>
        <taxon>Dothideomycetes</taxon>
        <taxon>Dothideomycetidae</taxon>
        <taxon>Mycosphaerellales</taxon>
        <taxon>Extremaceae</taxon>
        <taxon>Vermiconidia</taxon>
    </lineage>
</organism>
<dbReference type="EMBL" id="JAUTXU010000051">
    <property type="protein sequence ID" value="KAK3715131.1"/>
    <property type="molecule type" value="Genomic_DNA"/>
</dbReference>